<dbReference type="Gene3D" id="1.20.140.160">
    <property type="match status" value="1"/>
</dbReference>
<dbReference type="RefSeq" id="WP_274702709.1">
    <property type="nucleotide sequence ID" value="NZ_JAQSVD010000001.1"/>
</dbReference>
<proteinExistence type="predicted"/>
<dbReference type="EMBL" id="JAQSVD010000001">
    <property type="protein sequence ID" value="MDE1468877.1"/>
    <property type="molecule type" value="Genomic_DNA"/>
</dbReference>
<dbReference type="InterPro" id="IPR013324">
    <property type="entry name" value="RNA_pol_sigma_r3/r4-like"/>
</dbReference>
<accession>A0ABT5UMV8</accession>
<name>A0ABT5UMV8_EUBLI</name>
<organism evidence="1 2">
    <name type="scientific">Eubacterium limosum</name>
    <dbReference type="NCBI Taxonomy" id="1736"/>
    <lineage>
        <taxon>Bacteria</taxon>
        <taxon>Bacillati</taxon>
        <taxon>Bacillota</taxon>
        <taxon>Clostridia</taxon>
        <taxon>Eubacteriales</taxon>
        <taxon>Eubacteriaceae</taxon>
        <taxon>Eubacterium</taxon>
    </lineage>
</organism>
<evidence type="ECO:0000313" key="1">
    <source>
        <dbReference type="EMBL" id="MDE1468877.1"/>
    </source>
</evidence>
<keyword evidence="2" id="KW-1185">Reference proteome</keyword>
<dbReference type="Proteomes" id="UP001215087">
    <property type="component" value="Unassembled WGS sequence"/>
</dbReference>
<comment type="caution">
    <text evidence="1">The sequence shown here is derived from an EMBL/GenBank/DDBJ whole genome shotgun (WGS) entry which is preliminary data.</text>
</comment>
<sequence>MDNLQTKKQYYIPMEVNSTTIKDFGINPADVEWARIGHRRVRVIMVPATKEQYYEYMRPLWAEDKRRQRQELATSPDKLSAVSLEELWENTEYEVADTSNLEETVIKKAMLEELHKALDELEEIDRTIAMMYSQGHTEEEIGQVIAMSQRGVNKRKKKLFVKLKSVLNDFE</sequence>
<gene>
    <name evidence="1" type="ORF">PTZ04_01280</name>
</gene>
<reference evidence="1 2" key="1">
    <citation type="submission" date="2023-02" db="EMBL/GenBank/DDBJ databases">
        <title>Comparative genome analysis of Eubacterium limosum species.</title>
        <authorList>
            <person name="Bak J.E."/>
        </authorList>
    </citation>
    <scope>NUCLEOTIDE SEQUENCE [LARGE SCALE GENOMIC DNA]</scope>
    <source>
        <strain evidence="1 2">KGMB01548</strain>
    </source>
</reference>
<evidence type="ECO:0008006" key="3">
    <source>
        <dbReference type="Google" id="ProtNLM"/>
    </source>
</evidence>
<protein>
    <recommendedName>
        <fullName evidence="3">RNA polymerase sigma factor, sigma-70 family</fullName>
    </recommendedName>
</protein>
<dbReference type="SUPFAM" id="SSF88659">
    <property type="entry name" value="Sigma3 and sigma4 domains of RNA polymerase sigma factors"/>
    <property type="match status" value="1"/>
</dbReference>
<evidence type="ECO:0000313" key="2">
    <source>
        <dbReference type="Proteomes" id="UP001215087"/>
    </source>
</evidence>